<dbReference type="Proteomes" id="UP001500831">
    <property type="component" value="Unassembled WGS sequence"/>
</dbReference>
<dbReference type="Pfam" id="PF13411">
    <property type="entry name" value="MerR_1"/>
    <property type="match status" value="1"/>
</dbReference>
<evidence type="ECO:0000313" key="3">
    <source>
        <dbReference type="EMBL" id="GAA2890634.1"/>
    </source>
</evidence>
<name>A0ABP6IJK5_9ACTN</name>
<feature type="compositionally biased region" description="Low complexity" evidence="1">
    <location>
        <begin position="122"/>
        <end position="140"/>
    </location>
</feature>
<dbReference type="InterPro" id="IPR009061">
    <property type="entry name" value="DNA-bd_dom_put_sf"/>
</dbReference>
<organism evidence="3 4">
    <name type="scientific">Streptosporangium fragile</name>
    <dbReference type="NCBI Taxonomy" id="46186"/>
    <lineage>
        <taxon>Bacteria</taxon>
        <taxon>Bacillati</taxon>
        <taxon>Actinomycetota</taxon>
        <taxon>Actinomycetes</taxon>
        <taxon>Streptosporangiales</taxon>
        <taxon>Streptosporangiaceae</taxon>
        <taxon>Streptosporangium</taxon>
    </lineage>
</organism>
<dbReference type="Gene3D" id="1.10.1660.10">
    <property type="match status" value="1"/>
</dbReference>
<protein>
    <recommendedName>
        <fullName evidence="2">HTH merR-type domain-containing protein</fullName>
    </recommendedName>
</protein>
<proteinExistence type="predicted"/>
<reference evidence="4" key="1">
    <citation type="journal article" date="2019" name="Int. J. Syst. Evol. Microbiol.">
        <title>The Global Catalogue of Microorganisms (GCM) 10K type strain sequencing project: providing services to taxonomists for standard genome sequencing and annotation.</title>
        <authorList>
            <consortium name="The Broad Institute Genomics Platform"/>
            <consortium name="The Broad Institute Genome Sequencing Center for Infectious Disease"/>
            <person name="Wu L."/>
            <person name="Ma J."/>
        </authorList>
    </citation>
    <scope>NUCLEOTIDE SEQUENCE [LARGE SCALE GENOMIC DNA]</scope>
    <source>
        <strain evidence="4">JCM 6242</strain>
    </source>
</reference>
<feature type="compositionally biased region" description="Pro residues" evidence="1">
    <location>
        <begin position="213"/>
        <end position="222"/>
    </location>
</feature>
<gene>
    <name evidence="3" type="ORF">GCM10010517_54920</name>
</gene>
<dbReference type="RefSeq" id="WP_344977618.1">
    <property type="nucleotide sequence ID" value="NZ_BAAAVI010000046.1"/>
</dbReference>
<sequence length="283" mass="28549">MEWTIGELVERASAALAPTAQLNGRVRDVPNERLIRWYSTIGLLDPPLARRGRVALYGRRHLLQLIAVKRRQADGRTIAEIQAELAGATDRLLESIAGLPALATGPIPTGPIPIGPIPVGPPNTTDPIGPARASGPAGSGDTIGASDVADPVHPPGASVAEPTEPAAPAPPAGVAEALASTAAGAPRARFWTEAPATSIAPITPATPVASTGPVPPAPAGTPPGAPAAVLVHGVRLAAGVTLMLDGGRPPAPDDLAEIVAASEALLTLLRERGLTPPEGKHPC</sequence>
<accession>A0ABP6IJK5</accession>
<evidence type="ECO:0000313" key="4">
    <source>
        <dbReference type="Proteomes" id="UP001500831"/>
    </source>
</evidence>
<comment type="caution">
    <text evidence="3">The sequence shown here is derived from an EMBL/GenBank/DDBJ whole genome shotgun (WGS) entry which is preliminary data.</text>
</comment>
<feature type="region of interest" description="Disordered" evidence="1">
    <location>
        <begin position="113"/>
        <end position="180"/>
    </location>
</feature>
<dbReference type="InterPro" id="IPR000551">
    <property type="entry name" value="MerR-type_HTH_dom"/>
</dbReference>
<keyword evidence="4" id="KW-1185">Reference proteome</keyword>
<dbReference type="SUPFAM" id="SSF46955">
    <property type="entry name" value="Putative DNA-binding domain"/>
    <property type="match status" value="1"/>
</dbReference>
<evidence type="ECO:0000259" key="2">
    <source>
        <dbReference type="Pfam" id="PF13411"/>
    </source>
</evidence>
<feature type="region of interest" description="Disordered" evidence="1">
    <location>
        <begin position="202"/>
        <end position="222"/>
    </location>
</feature>
<feature type="compositionally biased region" description="Low complexity" evidence="1">
    <location>
        <begin position="202"/>
        <end position="212"/>
    </location>
</feature>
<evidence type="ECO:0000256" key="1">
    <source>
        <dbReference type="SAM" id="MobiDB-lite"/>
    </source>
</evidence>
<feature type="domain" description="HTH merR-type" evidence="2">
    <location>
        <begin position="32"/>
        <end position="85"/>
    </location>
</feature>
<dbReference type="EMBL" id="BAAAVI010000046">
    <property type="protein sequence ID" value="GAA2890634.1"/>
    <property type="molecule type" value="Genomic_DNA"/>
</dbReference>